<dbReference type="Gene3D" id="3.30.70.2860">
    <property type="match status" value="1"/>
</dbReference>
<dbReference type="Pfam" id="PF02464">
    <property type="entry name" value="CinA"/>
    <property type="match status" value="1"/>
</dbReference>
<evidence type="ECO:0000313" key="3">
    <source>
        <dbReference type="EMBL" id="SHN33961.1"/>
    </source>
</evidence>
<dbReference type="InterPro" id="IPR050101">
    <property type="entry name" value="CinA"/>
</dbReference>
<dbReference type="InterPro" id="IPR036425">
    <property type="entry name" value="MoaB/Mog-like_dom_sf"/>
</dbReference>
<comment type="similarity">
    <text evidence="1">Belongs to the CinA family.</text>
</comment>
<sequence length="419" mass="45815">MYQAITAEIVSIGDELLYGQILDTNSKWISEELDRIGVRVVRKTTVGDDQASMLQAFSSAAQKVDIVLMTGGLGPTKDDLTKNVLSHFFGSELKLFPEALEDVRSLFESRGRALSATNRNQAYLPANCQYIKNAVGTAPGMWFEEKGSIWMSMPGVPHEMKYLMEKAVIPRLKDKFTLPVIYHKLIKTVGIGESWLSDIISDWERQLPSHIRLAYLPSLGEVKLRLTGFGTEQQQITSEVEEQIEGLLPLIAPYVYGFNTDSLASAIGHLLVQKRKTVALAESCSGGYISHLITGNAGSSEYFNGAVVPYHNAFKASILGVSEATLARKGAVSEETVQEMAKKVRLKFDADYGLSSSGIAGPGGGTASKPVGLVWIACDDGRTCHTRKLQLTQDRTVNIQLTAVAALNLLRETIIQKSE</sequence>
<gene>
    <name evidence="3" type="ORF">SAMN04488057_12222</name>
</gene>
<dbReference type="Pfam" id="PF00994">
    <property type="entry name" value="MoCF_biosynth"/>
    <property type="match status" value="1"/>
</dbReference>
<name>A0A1M7QR04_9BACT</name>
<dbReference type="EMBL" id="FRCY01000022">
    <property type="protein sequence ID" value="SHN33961.1"/>
    <property type="molecule type" value="Genomic_DNA"/>
</dbReference>
<dbReference type="RefSeq" id="WP_073098014.1">
    <property type="nucleotide sequence ID" value="NZ_FRCY01000022.1"/>
</dbReference>
<evidence type="ECO:0000313" key="4">
    <source>
        <dbReference type="Proteomes" id="UP000184513"/>
    </source>
</evidence>
<dbReference type="PANTHER" id="PTHR13939:SF0">
    <property type="entry name" value="NMN AMIDOHYDROLASE-LIKE PROTEIN YFAY"/>
    <property type="match status" value="1"/>
</dbReference>
<dbReference type="HAMAP" id="MF_00226_B">
    <property type="entry name" value="CinA_B"/>
    <property type="match status" value="1"/>
</dbReference>
<accession>A0A1M7QR04</accession>
<dbReference type="STRING" id="388280.SAMN04488057_12222"/>
<dbReference type="CDD" id="cd00885">
    <property type="entry name" value="cinA"/>
    <property type="match status" value="1"/>
</dbReference>
<dbReference type="Pfam" id="PF18146">
    <property type="entry name" value="CinA_KH"/>
    <property type="match status" value="1"/>
</dbReference>
<dbReference type="InterPro" id="IPR036653">
    <property type="entry name" value="CinA-like_C"/>
</dbReference>
<dbReference type="NCBIfam" id="TIGR00177">
    <property type="entry name" value="molyb_syn"/>
    <property type="match status" value="1"/>
</dbReference>
<dbReference type="InterPro" id="IPR008136">
    <property type="entry name" value="CinA_C"/>
</dbReference>
<dbReference type="InterPro" id="IPR008135">
    <property type="entry name" value="Competence-induced_CinA"/>
</dbReference>
<proteinExistence type="inferred from homology"/>
<dbReference type="PANTHER" id="PTHR13939">
    <property type="entry name" value="NICOTINAMIDE-NUCLEOTIDE AMIDOHYDROLASE PNCC"/>
    <property type="match status" value="1"/>
</dbReference>
<protein>
    <recommendedName>
        <fullName evidence="1">CinA-like protein</fullName>
    </recommendedName>
</protein>
<organism evidence="3 4">
    <name type="scientific">Cyclobacterium lianum</name>
    <dbReference type="NCBI Taxonomy" id="388280"/>
    <lineage>
        <taxon>Bacteria</taxon>
        <taxon>Pseudomonadati</taxon>
        <taxon>Bacteroidota</taxon>
        <taxon>Cytophagia</taxon>
        <taxon>Cytophagales</taxon>
        <taxon>Cyclobacteriaceae</taxon>
        <taxon>Cyclobacterium</taxon>
    </lineage>
</organism>
<keyword evidence="4" id="KW-1185">Reference proteome</keyword>
<dbReference type="NCBIfam" id="NF001813">
    <property type="entry name" value="PRK00549.1"/>
    <property type="match status" value="1"/>
</dbReference>
<dbReference type="OrthoDB" id="9801454at2"/>
<dbReference type="AlphaFoldDB" id="A0A1M7QR04"/>
<dbReference type="SUPFAM" id="SSF142433">
    <property type="entry name" value="CinA-like"/>
    <property type="match status" value="1"/>
</dbReference>
<dbReference type="InterPro" id="IPR041424">
    <property type="entry name" value="CinA_KH"/>
</dbReference>
<dbReference type="NCBIfam" id="TIGR00200">
    <property type="entry name" value="cinA_nterm"/>
    <property type="match status" value="1"/>
</dbReference>
<dbReference type="Gene3D" id="3.90.950.20">
    <property type="entry name" value="CinA-like"/>
    <property type="match status" value="1"/>
</dbReference>
<dbReference type="SUPFAM" id="SSF53218">
    <property type="entry name" value="Molybdenum cofactor biosynthesis proteins"/>
    <property type="match status" value="1"/>
</dbReference>
<evidence type="ECO:0000259" key="2">
    <source>
        <dbReference type="SMART" id="SM00852"/>
    </source>
</evidence>
<dbReference type="Gene3D" id="3.40.980.10">
    <property type="entry name" value="MoaB/Mog-like domain"/>
    <property type="match status" value="1"/>
</dbReference>
<dbReference type="Proteomes" id="UP000184513">
    <property type="component" value="Unassembled WGS sequence"/>
</dbReference>
<dbReference type="SMART" id="SM00852">
    <property type="entry name" value="MoCF_biosynth"/>
    <property type="match status" value="1"/>
</dbReference>
<evidence type="ECO:0000256" key="1">
    <source>
        <dbReference type="HAMAP-Rule" id="MF_00226"/>
    </source>
</evidence>
<feature type="domain" description="MoaB/Mog" evidence="2">
    <location>
        <begin position="8"/>
        <end position="175"/>
    </location>
</feature>
<dbReference type="NCBIfam" id="TIGR00199">
    <property type="entry name" value="PncC_domain"/>
    <property type="match status" value="1"/>
</dbReference>
<reference evidence="3 4" key="1">
    <citation type="submission" date="2016-11" db="EMBL/GenBank/DDBJ databases">
        <authorList>
            <person name="Jaros S."/>
            <person name="Januszkiewicz K."/>
            <person name="Wedrychowicz H."/>
        </authorList>
    </citation>
    <scope>NUCLEOTIDE SEQUENCE [LARGE SCALE GENOMIC DNA]</scope>
    <source>
        <strain evidence="3 4">CGMCC 1.6102</strain>
    </source>
</reference>
<dbReference type="InterPro" id="IPR001453">
    <property type="entry name" value="MoaB/Mog_dom"/>
</dbReference>
<dbReference type="PIRSF" id="PIRSF006728">
    <property type="entry name" value="CinA"/>
    <property type="match status" value="1"/>
</dbReference>